<dbReference type="Proteomes" id="UP000249375">
    <property type="component" value="Chromosome"/>
</dbReference>
<dbReference type="PANTHER" id="PTHR42912:SF80">
    <property type="entry name" value="METHYLTRANSFERASE DOMAIN-CONTAINING PROTEIN"/>
    <property type="match status" value="1"/>
</dbReference>
<dbReference type="InterPro" id="IPR029063">
    <property type="entry name" value="SAM-dependent_MTases_sf"/>
</dbReference>
<dbReference type="SUPFAM" id="SSF53335">
    <property type="entry name" value="S-adenosyl-L-methionine-dependent methyltransferases"/>
    <property type="match status" value="1"/>
</dbReference>
<dbReference type="PANTHER" id="PTHR42912">
    <property type="entry name" value="METHYLTRANSFERASE"/>
    <property type="match status" value="1"/>
</dbReference>
<sequence length="227" mass="26348">MSTLEEDRVVDYYNNIAKQYDNDRFANTYGRFIDQQERRALDTLNVSPEGTLDLPCGTGRLTGYASECADASVEMLKIAQKQHPDKQFTLTDACKTPFQDRSFETVLSFHFLMHLDEDTVVKVLHEMHRIIAPGGRWICDIPSLKRRKLTNRKPELWHGNTSLDIKLMQELCQGLFEIRQVKGIMLAPIHRLPKFLRKPMCSIDYALANSRLLKEYSSYLIFELFKV</sequence>
<evidence type="ECO:0000259" key="1">
    <source>
        <dbReference type="Pfam" id="PF08241"/>
    </source>
</evidence>
<keyword evidence="2" id="KW-0489">Methyltransferase</keyword>
<evidence type="ECO:0000313" key="2">
    <source>
        <dbReference type="EMBL" id="QFQ11786.1"/>
    </source>
</evidence>
<keyword evidence="3" id="KW-1185">Reference proteome</keyword>
<dbReference type="OrthoDB" id="9791837at2"/>
<dbReference type="EMBL" id="CP033459">
    <property type="protein sequence ID" value="QFQ11786.1"/>
    <property type="molecule type" value="Genomic_DNA"/>
</dbReference>
<proteinExistence type="predicted"/>
<reference evidence="2 3" key="1">
    <citation type="submission" date="2018-11" db="EMBL/GenBank/DDBJ databases">
        <authorList>
            <person name="Na S.W."/>
            <person name="Baik M."/>
        </authorList>
    </citation>
    <scope>NUCLEOTIDE SEQUENCE [LARGE SCALE GENOMIC DNA]</scope>
    <source>
        <strain evidence="2 3">E39</strain>
    </source>
</reference>
<organism evidence="2 3">
    <name type="scientific">Pseudoprevotella muciniphila</name>
    <dbReference type="NCBI Taxonomy" id="2133944"/>
    <lineage>
        <taxon>Bacteria</taxon>
        <taxon>Pseudomonadati</taxon>
        <taxon>Bacteroidota</taxon>
        <taxon>Bacteroidia</taxon>
        <taxon>Bacteroidales</taxon>
        <taxon>Prevotellaceae</taxon>
        <taxon>Pseudoprevotella</taxon>
    </lineage>
</organism>
<dbReference type="Gene3D" id="3.40.50.150">
    <property type="entry name" value="Vaccinia Virus protein VP39"/>
    <property type="match status" value="1"/>
</dbReference>
<dbReference type="KEGG" id="alq:C7Y71_001425"/>
<evidence type="ECO:0000313" key="3">
    <source>
        <dbReference type="Proteomes" id="UP000249375"/>
    </source>
</evidence>
<dbReference type="GO" id="GO:0008757">
    <property type="term" value="F:S-adenosylmethionine-dependent methyltransferase activity"/>
    <property type="evidence" value="ECO:0007669"/>
    <property type="project" value="InterPro"/>
</dbReference>
<dbReference type="InterPro" id="IPR013216">
    <property type="entry name" value="Methyltransf_11"/>
</dbReference>
<gene>
    <name evidence="2" type="ORF">C7Y71_001425</name>
</gene>
<accession>A0A5P8E4C7</accession>
<keyword evidence="2" id="KW-0808">Transferase</keyword>
<dbReference type="AlphaFoldDB" id="A0A5P8E4C7"/>
<name>A0A5P8E4C7_9BACT</name>
<feature type="domain" description="Methyltransferase type 11" evidence="1">
    <location>
        <begin position="52"/>
        <end position="138"/>
    </location>
</feature>
<dbReference type="InterPro" id="IPR050508">
    <property type="entry name" value="Methyltransf_Superfamily"/>
</dbReference>
<protein>
    <submittedName>
        <fullName evidence="2">Class I SAM-dependent methyltransferase</fullName>
    </submittedName>
</protein>
<dbReference type="CDD" id="cd02440">
    <property type="entry name" value="AdoMet_MTases"/>
    <property type="match status" value="1"/>
</dbReference>
<dbReference type="RefSeq" id="WP_111897838.1">
    <property type="nucleotide sequence ID" value="NZ_CP033459.1"/>
</dbReference>
<dbReference type="GO" id="GO:0032259">
    <property type="term" value="P:methylation"/>
    <property type="evidence" value="ECO:0007669"/>
    <property type="project" value="UniProtKB-KW"/>
</dbReference>
<dbReference type="Pfam" id="PF08241">
    <property type="entry name" value="Methyltransf_11"/>
    <property type="match status" value="1"/>
</dbReference>